<sequence>MKAILLTTIFSISLVFSSFAQPTQGDYILGGSLGFNLTNAPVGLNKRQSLSFSIAPSLGKFISEKFLISGGLGYSYRKDYNESSNQSFNESISNGISLNFGVTRFYSIVDKLFFTLGANVNLGYGFDKFKTGFAGVESSGNSTSLNGSIGISPGLTYFIKNRWMIYSNMGTINYSINHNITSSRTAHSINASLIANSFRVGVSYIFEGKEKGINN</sequence>
<evidence type="ECO:0008006" key="4">
    <source>
        <dbReference type="Google" id="ProtNLM"/>
    </source>
</evidence>
<keyword evidence="1" id="KW-0732">Signal</keyword>
<dbReference type="OrthoDB" id="945117at2"/>
<dbReference type="AlphaFoldDB" id="A0A4V1WFR5"/>
<dbReference type="RefSeq" id="WP_130093557.1">
    <property type="nucleotide sequence ID" value="NZ_SETE01000003.1"/>
</dbReference>
<evidence type="ECO:0000256" key="1">
    <source>
        <dbReference type="SAM" id="SignalP"/>
    </source>
</evidence>
<accession>A0A4V1WFR5</accession>
<evidence type="ECO:0000313" key="2">
    <source>
        <dbReference type="EMBL" id="RYM34116.1"/>
    </source>
</evidence>
<dbReference type="Gene3D" id="2.40.160.20">
    <property type="match status" value="1"/>
</dbReference>
<comment type="caution">
    <text evidence="2">The sequence shown here is derived from an EMBL/GenBank/DDBJ whole genome shotgun (WGS) entry which is preliminary data.</text>
</comment>
<feature type="signal peptide" evidence="1">
    <location>
        <begin position="1"/>
        <end position="20"/>
    </location>
</feature>
<name>A0A4V1WFR5_9FLAO</name>
<proteinExistence type="predicted"/>
<dbReference type="EMBL" id="SETE01000003">
    <property type="protein sequence ID" value="RYM34116.1"/>
    <property type="molecule type" value="Genomic_DNA"/>
</dbReference>
<gene>
    <name evidence="2" type="ORF">ERX46_09150</name>
</gene>
<dbReference type="Proteomes" id="UP000293952">
    <property type="component" value="Unassembled WGS sequence"/>
</dbReference>
<evidence type="ECO:0000313" key="3">
    <source>
        <dbReference type="Proteomes" id="UP000293952"/>
    </source>
</evidence>
<feature type="chain" id="PRO_5020531427" description="Outer membrane protein beta-barrel domain-containing protein" evidence="1">
    <location>
        <begin position="21"/>
        <end position="215"/>
    </location>
</feature>
<keyword evidence="3" id="KW-1185">Reference proteome</keyword>
<reference evidence="2 3" key="1">
    <citation type="submission" date="2019-02" db="EMBL/GenBank/DDBJ databases">
        <title>Genome sequence of the sea-ice species Brumimicrobium glaciale.</title>
        <authorList>
            <person name="Bowman J.P."/>
        </authorList>
    </citation>
    <scope>NUCLEOTIDE SEQUENCE [LARGE SCALE GENOMIC DNA]</scope>
    <source>
        <strain evidence="2 3">IC156</strain>
    </source>
</reference>
<organism evidence="2 3">
    <name type="scientific">Brumimicrobium glaciale</name>
    <dbReference type="NCBI Taxonomy" id="200475"/>
    <lineage>
        <taxon>Bacteria</taxon>
        <taxon>Pseudomonadati</taxon>
        <taxon>Bacteroidota</taxon>
        <taxon>Flavobacteriia</taxon>
        <taxon>Flavobacteriales</taxon>
        <taxon>Crocinitomicaceae</taxon>
        <taxon>Brumimicrobium</taxon>
    </lineage>
</organism>
<protein>
    <recommendedName>
        <fullName evidence="4">Outer membrane protein beta-barrel domain-containing protein</fullName>
    </recommendedName>
</protein>